<dbReference type="InterPro" id="IPR000047">
    <property type="entry name" value="HTH_motif"/>
</dbReference>
<organism evidence="8 9">
    <name type="scientific">Glossina brevipalpis</name>
    <dbReference type="NCBI Taxonomy" id="37001"/>
    <lineage>
        <taxon>Eukaryota</taxon>
        <taxon>Metazoa</taxon>
        <taxon>Ecdysozoa</taxon>
        <taxon>Arthropoda</taxon>
        <taxon>Hexapoda</taxon>
        <taxon>Insecta</taxon>
        <taxon>Pterygota</taxon>
        <taxon>Neoptera</taxon>
        <taxon>Endopterygota</taxon>
        <taxon>Diptera</taxon>
        <taxon>Brachycera</taxon>
        <taxon>Muscomorpha</taxon>
        <taxon>Hippoboscoidea</taxon>
        <taxon>Glossinidae</taxon>
        <taxon>Glossina</taxon>
    </lineage>
</organism>
<sequence length="298" mass="34114">MSSVVHYYSDQKQVSANTVYHQKQPLVDYNKVIGSTNENVNFGFTENENLHLPNILNKSFEFQTNATNDFLEQAETTTKYKAKRTRTAFTNYQLMQLDNEFNIKQYLHRTRRITIARKLGLSERQVKVWFQNRRMKLKRDSMGLEKNKMKIKSSEPLGDTNGHKDIVQRLMSYSGGQMAASVFNNASGKEDSFQNAKDTQKKQSIHSFNLNEILDGIAQNSPSKTLLNYESSQLLDDILDSIKQSENHGWIAQDVNDNRRFGHSFHSNSNQISPENAPYLPAIDLLYGTDSSNKTGNV</sequence>
<dbReference type="GO" id="GO:0000978">
    <property type="term" value="F:RNA polymerase II cis-regulatory region sequence-specific DNA binding"/>
    <property type="evidence" value="ECO:0007669"/>
    <property type="project" value="TreeGrafter"/>
</dbReference>
<dbReference type="GO" id="GO:0048513">
    <property type="term" value="P:animal organ development"/>
    <property type="evidence" value="ECO:0007669"/>
    <property type="project" value="UniProtKB-ARBA"/>
</dbReference>
<dbReference type="Proteomes" id="UP000091820">
    <property type="component" value="Unassembled WGS sequence"/>
</dbReference>
<dbReference type="Pfam" id="PF00046">
    <property type="entry name" value="Homeodomain"/>
    <property type="match status" value="1"/>
</dbReference>
<dbReference type="PRINTS" id="PR00031">
    <property type="entry name" value="HTHREPRESSR"/>
</dbReference>
<comment type="subcellular location">
    <subcellularLocation>
        <location evidence="1 5 6">Nucleus</location>
    </subcellularLocation>
</comment>
<evidence type="ECO:0000256" key="2">
    <source>
        <dbReference type="ARBA" id="ARBA00023125"/>
    </source>
</evidence>
<keyword evidence="9" id="KW-1185">Reference proteome</keyword>
<reference evidence="9" key="1">
    <citation type="submission" date="2014-03" db="EMBL/GenBank/DDBJ databases">
        <authorList>
            <person name="Aksoy S."/>
            <person name="Warren W."/>
            <person name="Wilson R.K."/>
        </authorList>
    </citation>
    <scope>NUCLEOTIDE SEQUENCE [LARGE SCALE GENOMIC DNA]</scope>
    <source>
        <strain evidence="9">IAEA</strain>
    </source>
</reference>
<dbReference type="InterPro" id="IPR001356">
    <property type="entry name" value="HD"/>
</dbReference>
<evidence type="ECO:0000313" key="8">
    <source>
        <dbReference type="EnsemblMetazoa" id="GBRI006016-PA"/>
    </source>
</evidence>
<dbReference type="GO" id="GO:0000981">
    <property type="term" value="F:DNA-binding transcription factor activity, RNA polymerase II-specific"/>
    <property type="evidence" value="ECO:0007669"/>
    <property type="project" value="InterPro"/>
</dbReference>
<feature type="domain" description="Homeobox" evidence="7">
    <location>
        <begin position="80"/>
        <end position="140"/>
    </location>
</feature>
<name>A0A1A9W4I7_9MUSC</name>
<dbReference type="PRINTS" id="PR00024">
    <property type="entry name" value="HOMEOBOX"/>
</dbReference>
<keyword evidence="4 5" id="KW-0539">Nucleus</keyword>
<evidence type="ECO:0000256" key="4">
    <source>
        <dbReference type="ARBA" id="ARBA00023242"/>
    </source>
</evidence>
<dbReference type="AlphaFoldDB" id="A0A1A9W4I7"/>
<dbReference type="Gene3D" id="1.10.10.60">
    <property type="entry name" value="Homeodomain-like"/>
    <property type="match status" value="1"/>
</dbReference>
<dbReference type="PANTHER" id="PTHR45664:SF12">
    <property type="entry name" value="PANCREAS_DUODENUM HOMEOBOX PROTEIN 1"/>
    <property type="match status" value="1"/>
</dbReference>
<evidence type="ECO:0000256" key="6">
    <source>
        <dbReference type="RuleBase" id="RU000682"/>
    </source>
</evidence>
<dbReference type="GO" id="GO:0005634">
    <property type="term" value="C:nucleus"/>
    <property type="evidence" value="ECO:0007669"/>
    <property type="project" value="UniProtKB-SubCell"/>
</dbReference>
<dbReference type="VEuPathDB" id="VectorBase:GBRI006016"/>
<dbReference type="SMART" id="SM00389">
    <property type="entry name" value="HOX"/>
    <property type="match status" value="1"/>
</dbReference>
<evidence type="ECO:0000259" key="7">
    <source>
        <dbReference type="PROSITE" id="PS50071"/>
    </source>
</evidence>
<accession>A0A1A9W4I7</accession>
<dbReference type="CDD" id="cd00086">
    <property type="entry name" value="homeodomain"/>
    <property type="match status" value="1"/>
</dbReference>
<dbReference type="STRING" id="37001.A0A1A9W4I7"/>
<keyword evidence="2 5" id="KW-0238">DNA-binding</keyword>
<dbReference type="PANTHER" id="PTHR45664">
    <property type="entry name" value="PROTEIN ZERKNUELLT 1-RELATED"/>
    <property type="match status" value="1"/>
</dbReference>
<dbReference type="PROSITE" id="PS50071">
    <property type="entry name" value="HOMEOBOX_2"/>
    <property type="match status" value="1"/>
</dbReference>
<dbReference type="SUPFAM" id="SSF46689">
    <property type="entry name" value="Homeodomain-like"/>
    <property type="match status" value="1"/>
</dbReference>
<evidence type="ECO:0000256" key="5">
    <source>
        <dbReference type="PROSITE-ProRule" id="PRU00108"/>
    </source>
</evidence>
<dbReference type="InterPro" id="IPR017970">
    <property type="entry name" value="Homeobox_CS"/>
</dbReference>
<reference evidence="8" key="2">
    <citation type="submission" date="2020-05" db="UniProtKB">
        <authorList>
            <consortium name="EnsemblMetazoa"/>
        </authorList>
    </citation>
    <scope>IDENTIFICATION</scope>
    <source>
        <strain evidence="8">IAEA</strain>
    </source>
</reference>
<evidence type="ECO:0000256" key="3">
    <source>
        <dbReference type="ARBA" id="ARBA00023155"/>
    </source>
</evidence>
<protein>
    <recommendedName>
        <fullName evidence="7">Homeobox domain-containing protein</fullName>
    </recommendedName>
</protein>
<dbReference type="GO" id="GO:0045944">
    <property type="term" value="P:positive regulation of transcription by RNA polymerase II"/>
    <property type="evidence" value="ECO:0007669"/>
    <property type="project" value="UniProtKB-ARBA"/>
</dbReference>
<keyword evidence="3 5" id="KW-0371">Homeobox</keyword>
<dbReference type="InterPro" id="IPR020479">
    <property type="entry name" value="HD_metazoa"/>
</dbReference>
<dbReference type="EnsemblMetazoa" id="GBRI006016-RA">
    <property type="protein sequence ID" value="GBRI006016-PA"/>
    <property type="gene ID" value="GBRI006016"/>
</dbReference>
<evidence type="ECO:0000256" key="1">
    <source>
        <dbReference type="ARBA" id="ARBA00004123"/>
    </source>
</evidence>
<dbReference type="PROSITE" id="PS00027">
    <property type="entry name" value="HOMEOBOX_1"/>
    <property type="match status" value="1"/>
</dbReference>
<proteinExistence type="predicted"/>
<evidence type="ECO:0000313" key="9">
    <source>
        <dbReference type="Proteomes" id="UP000091820"/>
    </source>
</evidence>
<feature type="DNA-binding region" description="Homeobox" evidence="5">
    <location>
        <begin position="82"/>
        <end position="141"/>
    </location>
</feature>
<dbReference type="InterPro" id="IPR009057">
    <property type="entry name" value="Homeodomain-like_sf"/>
</dbReference>